<sequence>MASRNDAYHLDRTNEYYNVYNNTDECNHRSVAATANSYREPHVFLDLRNYYSSSSRDNTAQSASDRYIHHEGQSYQRNSDHIYPPAASPPNWAQSDYFSRASGDERSHSSHPKNDCNTHGTSRSHKGRYHSTNEDYICPPSESGSGRARSDRISPPPKPERYQNSYSAHAYDEHDSIRSHETGHGSPWDRSYNQRIKEGGWDNKKYLVESQGVKFHELGAFKEKGDRLGRYRRVDARAADEYISEPDPDFDGTNTHHRRRERDTVFDDEEDDNGITRDYRYSKYAGREQGRISINRGLAQAHDPYREREPDFNGTNAYHSRHRRQERGAVFDDEDGSGLIGNYGCSKYAGREQDRISTERGLAQAHDPYREREPDFDGTNAYHRRRERDAVFDDEDDSGLIRYHRYSEHVGREQDRISTDRGLAQARDPYRESYTTGCSDDRKTPERLNHYRNHRYYKSSNTRYGDDREYVRKSYDDKVSSNCDSTDAIDYYSDSGSEMGGDDFVDGEDTDDYDDDYCS</sequence>
<evidence type="ECO:0000256" key="1">
    <source>
        <dbReference type="SAM" id="MobiDB-lite"/>
    </source>
</evidence>
<evidence type="ECO:0000313" key="2">
    <source>
        <dbReference type="EMBL" id="KAF2441694.1"/>
    </source>
</evidence>
<feature type="region of interest" description="Disordered" evidence="1">
    <location>
        <begin position="73"/>
        <end position="163"/>
    </location>
</feature>
<feature type="region of interest" description="Disordered" evidence="1">
    <location>
        <begin position="360"/>
        <end position="390"/>
    </location>
</feature>
<dbReference type="OrthoDB" id="4232400at2759"/>
<reference evidence="2" key="1">
    <citation type="journal article" date="2020" name="Stud. Mycol.">
        <title>101 Dothideomycetes genomes: a test case for predicting lifestyles and emergence of pathogens.</title>
        <authorList>
            <person name="Haridas S."/>
            <person name="Albert R."/>
            <person name="Binder M."/>
            <person name="Bloem J."/>
            <person name="Labutti K."/>
            <person name="Salamov A."/>
            <person name="Andreopoulos B."/>
            <person name="Baker S."/>
            <person name="Barry K."/>
            <person name="Bills G."/>
            <person name="Bluhm B."/>
            <person name="Cannon C."/>
            <person name="Castanera R."/>
            <person name="Culley D."/>
            <person name="Daum C."/>
            <person name="Ezra D."/>
            <person name="Gonzalez J."/>
            <person name="Henrissat B."/>
            <person name="Kuo A."/>
            <person name="Liang C."/>
            <person name="Lipzen A."/>
            <person name="Lutzoni F."/>
            <person name="Magnuson J."/>
            <person name="Mondo S."/>
            <person name="Nolan M."/>
            <person name="Ohm R."/>
            <person name="Pangilinan J."/>
            <person name="Park H.-J."/>
            <person name="Ramirez L."/>
            <person name="Alfaro M."/>
            <person name="Sun H."/>
            <person name="Tritt A."/>
            <person name="Yoshinaga Y."/>
            <person name="Zwiers L.-H."/>
            <person name="Turgeon B."/>
            <person name="Goodwin S."/>
            <person name="Spatafora J."/>
            <person name="Crous P."/>
            <person name="Grigoriev I."/>
        </authorList>
    </citation>
    <scope>NUCLEOTIDE SEQUENCE</scope>
    <source>
        <strain evidence="2">CBS 690.94</strain>
    </source>
</reference>
<name>A0A9P4U7X1_9PLEO</name>
<proteinExistence type="predicted"/>
<feature type="region of interest" description="Disordered" evidence="1">
    <location>
        <begin position="305"/>
        <end position="327"/>
    </location>
</feature>
<keyword evidence="3" id="KW-1185">Reference proteome</keyword>
<evidence type="ECO:0000313" key="3">
    <source>
        <dbReference type="Proteomes" id="UP000799764"/>
    </source>
</evidence>
<comment type="caution">
    <text evidence="2">The sequence shown here is derived from an EMBL/GenBank/DDBJ whole genome shotgun (WGS) entry which is preliminary data.</text>
</comment>
<protein>
    <submittedName>
        <fullName evidence="2">Uncharacterized protein</fullName>
    </submittedName>
</protein>
<feature type="region of interest" description="Disordered" evidence="1">
    <location>
        <begin position="242"/>
        <end position="273"/>
    </location>
</feature>
<dbReference type="Proteomes" id="UP000799764">
    <property type="component" value="Unassembled WGS sequence"/>
</dbReference>
<feature type="region of interest" description="Disordered" evidence="1">
    <location>
        <begin position="410"/>
        <end position="446"/>
    </location>
</feature>
<organism evidence="2 3">
    <name type="scientific">Karstenula rhodostoma CBS 690.94</name>
    <dbReference type="NCBI Taxonomy" id="1392251"/>
    <lineage>
        <taxon>Eukaryota</taxon>
        <taxon>Fungi</taxon>
        <taxon>Dikarya</taxon>
        <taxon>Ascomycota</taxon>
        <taxon>Pezizomycotina</taxon>
        <taxon>Dothideomycetes</taxon>
        <taxon>Pleosporomycetidae</taxon>
        <taxon>Pleosporales</taxon>
        <taxon>Massarineae</taxon>
        <taxon>Didymosphaeriaceae</taxon>
        <taxon>Karstenula</taxon>
    </lineage>
</organism>
<feature type="compositionally biased region" description="Basic and acidic residues" evidence="1">
    <location>
        <begin position="410"/>
        <end position="419"/>
    </location>
</feature>
<gene>
    <name evidence="2" type="ORF">P171DRAFT_434339</name>
</gene>
<dbReference type="AlphaFoldDB" id="A0A9P4U7X1"/>
<feature type="compositionally biased region" description="Basic and acidic residues" evidence="1">
    <location>
        <begin position="102"/>
        <end position="116"/>
    </location>
</feature>
<feature type="region of interest" description="Disordered" evidence="1">
    <location>
        <begin position="479"/>
        <end position="519"/>
    </location>
</feature>
<feature type="region of interest" description="Disordered" evidence="1">
    <location>
        <begin position="172"/>
        <end position="191"/>
    </location>
</feature>
<accession>A0A9P4U7X1</accession>
<feature type="compositionally biased region" description="Basic and acidic residues" evidence="1">
    <location>
        <begin position="172"/>
        <end position="183"/>
    </location>
</feature>
<feature type="compositionally biased region" description="Acidic residues" evidence="1">
    <location>
        <begin position="500"/>
        <end position="519"/>
    </location>
</feature>
<dbReference type="EMBL" id="MU001505">
    <property type="protein sequence ID" value="KAF2441694.1"/>
    <property type="molecule type" value="Genomic_DNA"/>
</dbReference>